<protein>
    <recommendedName>
        <fullName evidence="8">Autophagy-related protein 18</fullName>
    </recommendedName>
</protein>
<organism evidence="6 7">
    <name type="scientific">Apatococcus fuscideae</name>
    <dbReference type="NCBI Taxonomy" id="2026836"/>
    <lineage>
        <taxon>Eukaryota</taxon>
        <taxon>Viridiplantae</taxon>
        <taxon>Chlorophyta</taxon>
        <taxon>core chlorophytes</taxon>
        <taxon>Trebouxiophyceae</taxon>
        <taxon>Chlorellales</taxon>
        <taxon>Chlorellaceae</taxon>
        <taxon>Apatococcus</taxon>
    </lineage>
</organism>
<dbReference type="GO" id="GO:0034045">
    <property type="term" value="C:phagophore assembly site membrane"/>
    <property type="evidence" value="ECO:0007669"/>
    <property type="project" value="UniProtKB-SubCell"/>
</dbReference>
<evidence type="ECO:0000256" key="2">
    <source>
        <dbReference type="ARBA" id="ARBA00022574"/>
    </source>
</evidence>
<comment type="similarity">
    <text evidence="4">Belongs to the WD repeat PROPPIN family.</text>
</comment>
<evidence type="ECO:0000256" key="1">
    <source>
        <dbReference type="ARBA" id="ARBA00004623"/>
    </source>
</evidence>
<comment type="caution">
    <text evidence="6">The sequence shown here is derived from an EMBL/GenBank/DDBJ whole genome shotgun (WGS) entry which is preliminary data.</text>
</comment>
<evidence type="ECO:0000256" key="4">
    <source>
        <dbReference type="ARBA" id="ARBA00025740"/>
    </source>
</evidence>
<dbReference type="InterPro" id="IPR001680">
    <property type="entry name" value="WD40_rpt"/>
</dbReference>
<accession>A0AAW1SNV4</accession>
<dbReference type="InterPro" id="IPR036322">
    <property type="entry name" value="WD40_repeat_dom_sf"/>
</dbReference>
<dbReference type="SMART" id="SM00320">
    <property type="entry name" value="WD40"/>
    <property type="match status" value="4"/>
</dbReference>
<dbReference type="PANTHER" id="PTHR11227">
    <property type="entry name" value="WD-REPEAT PROTEIN INTERACTING WITH PHOSPHOINOSIDES WIPI -RELATED"/>
    <property type="match status" value="1"/>
</dbReference>
<dbReference type="PROSITE" id="PS50082">
    <property type="entry name" value="WD_REPEATS_2"/>
    <property type="match status" value="1"/>
</dbReference>
<dbReference type="Proteomes" id="UP001485043">
    <property type="component" value="Unassembled WGS sequence"/>
</dbReference>
<dbReference type="EMBL" id="JALJOV010001271">
    <property type="protein sequence ID" value="KAK9850797.1"/>
    <property type="molecule type" value="Genomic_DNA"/>
</dbReference>
<dbReference type="SUPFAM" id="SSF50978">
    <property type="entry name" value="WD40 repeat-like"/>
    <property type="match status" value="1"/>
</dbReference>
<evidence type="ECO:0000256" key="5">
    <source>
        <dbReference type="PROSITE-ProRule" id="PRU00221"/>
    </source>
</evidence>
<feature type="repeat" description="WD" evidence="5">
    <location>
        <begin position="179"/>
        <end position="207"/>
    </location>
</feature>
<evidence type="ECO:0000256" key="3">
    <source>
        <dbReference type="ARBA" id="ARBA00022737"/>
    </source>
</evidence>
<name>A0AAW1SNV4_9CHLO</name>
<sequence>MVLQPSASSRGILYLSFNQDNTCIAVADYKGIKIFSMQTHRVCYQADIGSVSIAEMLYCTSLLAFAGAGEQPAMTSRKLTLMNTHAQRSIKELSFQQSVLAVRMNRKRLIVVLDKATHVHALETLERLKTLETPANPKGICELCVSDQSSLLALPSAAQAGTLRVYDVLSAECSLLTEINAHKTHVAALAWNQDGSLLATASDKGTVVRVHRLPEGSKELTFRRGSYPATITSLAFTPLGVGRPMLCACSIHGTIHFFSLEALTRPGPVRAASGILSNVVPPSVTDAYEPQRSVASVKLPTQGIPALLAVVKSREIQSSSADSKDIPDMSASEVEDDGNIDLMVATADGILYEYAISDSRGSSPWKARLERESIITGSSSDTSTR</sequence>
<dbReference type="Gene3D" id="2.130.10.10">
    <property type="entry name" value="YVTN repeat-like/Quinoprotein amine dehydrogenase"/>
    <property type="match status" value="1"/>
</dbReference>
<dbReference type="Pfam" id="PF21032">
    <property type="entry name" value="PROPPIN"/>
    <property type="match status" value="1"/>
</dbReference>
<dbReference type="InterPro" id="IPR048720">
    <property type="entry name" value="PROPPIN"/>
</dbReference>
<keyword evidence="7" id="KW-1185">Reference proteome</keyword>
<keyword evidence="3" id="KW-0677">Repeat</keyword>
<evidence type="ECO:0008006" key="8">
    <source>
        <dbReference type="Google" id="ProtNLM"/>
    </source>
</evidence>
<evidence type="ECO:0000313" key="6">
    <source>
        <dbReference type="EMBL" id="KAK9850797.1"/>
    </source>
</evidence>
<dbReference type="InterPro" id="IPR015943">
    <property type="entry name" value="WD40/YVTN_repeat-like_dom_sf"/>
</dbReference>
<keyword evidence="2 5" id="KW-0853">WD repeat</keyword>
<dbReference type="AlphaFoldDB" id="A0AAW1SNV4"/>
<reference evidence="6 7" key="1">
    <citation type="journal article" date="2024" name="Nat. Commun.">
        <title>Phylogenomics reveals the evolutionary origins of lichenization in chlorophyte algae.</title>
        <authorList>
            <person name="Puginier C."/>
            <person name="Libourel C."/>
            <person name="Otte J."/>
            <person name="Skaloud P."/>
            <person name="Haon M."/>
            <person name="Grisel S."/>
            <person name="Petersen M."/>
            <person name="Berrin J.G."/>
            <person name="Delaux P.M."/>
            <person name="Dal Grande F."/>
            <person name="Keller J."/>
        </authorList>
    </citation>
    <scope>NUCLEOTIDE SEQUENCE [LARGE SCALE GENOMIC DNA]</scope>
    <source>
        <strain evidence="6 7">SAG 2523</strain>
    </source>
</reference>
<comment type="subcellular location">
    <subcellularLocation>
        <location evidence="1">Preautophagosomal structure membrane</location>
        <topology evidence="1">Peripheral membrane protein</topology>
    </subcellularLocation>
</comment>
<evidence type="ECO:0000313" key="7">
    <source>
        <dbReference type="Proteomes" id="UP001485043"/>
    </source>
</evidence>
<gene>
    <name evidence="6" type="ORF">WJX84_008442</name>
</gene>
<proteinExistence type="inferred from homology"/>